<protein>
    <submittedName>
        <fullName evidence="5">Peptidoglycan-binding protein</fullName>
    </submittedName>
</protein>
<keyword evidence="6" id="KW-1185">Reference proteome</keyword>
<dbReference type="PANTHER" id="PTHR32347">
    <property type="entry name" value="EFFLUX SYSTEM COMPONENT YKNX-RELATED"/>
    <property type="match status" value="1"/>
</dbReference>
<dbReference type="InterPro" id="IPR036365">
    <property type="entry name" value="PGBD-like_sf"/>
</dbReference>
<evidence type="ECO:0000256" key="2">
    <source>
        <dbReference type="ARBA" id="ARBA00023054"/>
    </source>
</evidence>
<keyword evidence="3" id="KW-0472">Membrane</keyword>
<sequence>MSAAQTMDAGPASAKGRRPRCRRLGLLVVVLVGGAVIAAGTRFALSGPLATGTKETPAQTAATTALAQVTRGTLSARTMENGTLGYAGDYQVVNKAGGTVTGLPAVGRVVPQGRVLYHVDGKPVVLLRGEVPIYRDLSWGTQGTDVRQLNTALVDLGYAAEGELDPGSDYFGRRTYYALKKLQEAVGLERTGTLTLGQAVFVPAGRIRVTKVMAVRGGMAATGSVVLRASSTARRITVELNASRQSQVATGDKVTITLPNGTTTPGVVSSVGKVAVKADSGTTVEVRVKPLKPQATGRLDQAPVHVSIVTDTVEDVLSVPVNALLALAGGGYAVEAVEADGRHRLIRVETGLFDDSAGTVEVAGDGLAAGQNIVVPGT</sequence>
<dbReference type="InterPro" id="IPR002477">
    <property type="entry name" value="Peptidoglycan-bd-like"/>
</dbReference>
<keyword evidence="3" id="KW-0812">Transmembrane</keyword>
<dbReference type="Proteomes" id="UP001602119">
    <property type="component" value="Unassembled WGS sequence"/>
</dbReference>
<evidence type="ECO:0000313" key="6">
    <source>
        <dbReference type="Proteomes" id="UP001602119"/>
    </source>
</evidence>
<dbReference type="RefSeq" id="WP_387347566.1">
    <property type="nucleotide sequence ID" value="NZ_JBIAXI010000039.1"/>
</dbReference>
<evidence type="ECO:0000259" key="4">
    <source>
        <dbReference type="Pfam" id="PF01471"/>
    </source>
</evidence>
<dbReference type="SUPFAM" id="SSF47090">
    <property type="entry name" value="PGBD-like"/>
    <property type="match status" value="1"/>
</dbReference>
<evidence type="ECO:0000256" key="1">
    <source>
        <dbReference type="ARBA" id="ARBA00004196"/>
    </source>
</evidence>
<keyword evidence="2" id="KW-0175">Coiled coil</keyword>
<feature type="transmembrane region" description="Helical" evidence="3">
    <location>
        <begin position="24"/>
        <end position="45"/>
    </location>
</feature>
<dbReference type="Gene3D" id="1.10.101.10">
    <property type="entry name" value="PGBD-like superfamily/PGBD"/>
    <property type="match status" value="1"/>
</dbReference>
<dbReference type="InterPro" id="IPR050465">
    <property type="entry name" value="UPF0194_transport"/>
</dbReference>
<dbReference type="InterPro" id="IPR036366">
    <property type="entry name" value="PGBDSf"/>
</dbReference>
<organism evidence="5 6">
    <name type="scientific">Microtetraspora fusca</name>
    <dbReference type="NCBI Taxonomy" id="1997"/>
    <lineage>
        <taxon>Bacteria</taxon>
        <taxon>Bacillati</taxon>
        <taxon>Actinomycetota</taxon>
        <taxon>Actinomycetes</taxon>
        <taxon>Streptosporangiales</taxon>
        <taxon>Streptosporangiaceae</taxon>
        <taxon>Microtetraspora</taxon>
    </lineage>
</organism>
<evidence type="ECO:0000256" key="3">
    <source>
        <dbReference type="SAM" id="Phobius"/>
    </source>
</evidence>
<gene>
    <name evidence="5" type="ORF">ACFY05_39605</name>
</gene>
<evidence type="ECO:0000313" key="5">
    <source>
        <dbReference type="EMBL" id="MFF4778948.1"/>
    </source>
</evidence>
<name>A0ABW6VJ15_MICFU</name>
<proteinExistence type="predicted"/>
<comment type="subcellular location">
    <subcellularLocation>
        <location evidence="1">Cell envelope</location>
    </subcellularLocation>
</comment>
<feature type="domain" description="Peptidoglycan binding-like" evidence="4">
    <location>
        <begin position="142"/>
        <end position="194"/>
    </location>
</feature>
<accession>A0ABW6VJ15</accession>
<comment type="caution">
    <text evidence="5">The sequence shown here is derived from an EMBL/GenBank/DDBJ whole genome shotgun (WGS) entry which is preliminary data.</text>
</comment>
<dbReference type="Pfam" id="PF01471">
    <property type="entry name" value="PG_binding_1"/>
    <property type="match status" value="1"/>
</dbReference>
<reference evidence="5 6" key="1">
    <citation type="submission" date="2024-10" db="EMBL/GenBank/DDBJ databases">
        <title>The Natural Products Discovery Center: Release of the First 8490 Sequenced Strains for Exploring Actinobacteria Biosynthetic Diversity.</title>
        <authorList>
            <person name="Kalkreuter E."/>
            <person name="Kautsar S.A."/>
            <person name="Yang D."/>
            <person name="Bader C.D."/>
            <person name="Teijaro C.N."/>
            <person name="Fluegel L."/>
            <person name="Davis C.M."/>
            <person name="Simpson J.R."/>
            <person name="Lauterbach L."/>
            <person name="Steele A.D."/>
            <person name="Gui C."/>
            <person name="Meng S."/>
            <person name="Li G."/>
            <person name="Viehrig K."/>
            <person name="Ye F."/>
            <person name="Su P."/>
            <person name="Kiefer A.F."/>
            <person name="Nichols A."/>
            <person name="Cepeda A.J."/>
            <person name="Yan W."/>
            <person name="Fan B."/>
            <person name="Jiang Y."/>
            <person name="Adhikari A."/>
            <person name="Zheng C.-J."/>
            <person name="Schuster L."/>
            <person name="Cowan T.M."/>
            <person name="Smanski M.J."/>
            <person name="Chevrette M.G."/>
            <person name="De Carvalho L.P.S."/>
            <person name="Shen B."/>
        </authorList>
    </citation>
    <scope>NUCLEOTIDE SEQUENCE [LARGE SCALE GENOMIC DNA]</scope>
    <source>
        <strain evidence="5 6">NPDC001281</strain>
    </source>
</reference>
<dbReference type="EMBL" id="JBIAXI010000039">
    <property type="protein sequence ID" value="MFF4778948.1"/>
    <property type="molecule type" value="Genomic_DNA"/>
</dbReference>
<keyword evidence="3" id="KW-1133">Transmembrane helix</keyword>
<dbReference type="Gene3D" id="2.40.420.20">
    <property type="match status" value="1"/>
</dbReference>